<evidence type="ECO:0000256" key="2">
    <source>
        <dbReference type="SAM" id="MobiDB-lite"/>
    </source>
</evidence>
<dbReference type="EMBL" id="HBEF01023355">
    <property type="protein sequence ID" value="CAD8342317.1"/>
    <property type="molecule type" value="Transcribed_RNA"/>
</dbReference>
<dbReference type="InterPro" id="IPR013217">
    <property type="entry name" value="Methyltransf_12"/>
</dbReference>
<reference evidence="4" key="1">
    <citation type="submission" date="2021-01" db="EMBL/GenBank/DDBJ databases">
        <authorList>
            <person name="Corre E."/>
            <person name="Pelletier E."/>
            <person name="Niang G."/>
            <person name="Scheremetjew M."/>
            <person name="Finn R."/>
            <person name="Kale V."/>
            <person name="Holt S."/>
            <person name="Cochrane G."/>
            <person name="Meng A."/>
            <person name="Brown T."/>
            <person name="Cohen L."/>
        </authorList>
    </citation>
    <scope>NUCLEOTIDE SEQUENCE</scope>
    <source>
        <strain evidence="4">CCMP3328</strain>
    </source>
</reference>
<accession>A0A7R9ZSH7</accession>
<gene>
    <name evidence="4" type="ORF">CAUS1442_LOCUS14452</name>
</gene>
<organism evidence="4">
    <name type="scientific">Craspedostauros australis</name>
    <dbReference type="NCBI Taxonomy" id="1486917"/>
    <lineage>
        <taxon>Eukaryota</taxon>
        <taxon>Sar</taxon>
        <taxon>Stramenopiles</taxon>
        <taxon>Ochrophyta</taxon>
        <taxon>Bacillariophyta</taxon>
        <taxon>Bacillariophyceae</taxon>
        <taxon>Bacillariophycidae</taxon>
        <taxon>Naviculales</taxon>
        <taxon>Naviculaceae</taxon>
        <taxon>Craspedostauros</taxon>
    </lineage>
</organism>
<dbReference type="SUPFAM" id="SSF53335">
    <property type="entry name" value="S-adenosyl-L-methionine-dependent methyltransferases"/>
    <property type="match status" value="1"/>
</dbReference>
<feature type="domain" description="Methyltransferase type 12" evidence="3">
    <location>
        <begin position="52"/>
        <end position="160"/>
    </location>
</feature>
<dbReference type="CDD" id="cd02440">
    <property type="entry name" value="AdoMet_MTases"/>
    <property type="match status" value="1"/>
</dbReference>
<evidence type="ECO:0000313" key="4">
    <source>
        <dbReference type="EMBL" id="CAD8342317.1"/>
    </source>
</evidence>
<evidence type="ECO:0000259" key="3">
    <source>
        <dbReference type="Pfam" id="PF08242"/>
    </source>
</evidence>
<sequence length="234" mass="25486">MKSQKETNQEWNAMAGDWDDLASSYRNSFCGWLDKENILPSSSSSSQPITVLDFGCGTGLLTEKLRQDHPSATFLCIDAASAMVDAVQSKIRSAEWDNVQAICVSLADYDRGQQLANNLEQWKGTVDVVLASSVLTFIPSSDVPGTMKVLGGLLKPGGLLCHSDWPESSSPDDSKDGDDAKEKAEEEDGIMTEAKAKKYYEHAGLECERIEPSVMFQMGPNQTATVIIGIARKK</sequence>
<protein>
    <recommendedName>
        <fullName evidence="3">Methyltransferase type 12 domain-containing protein</fullName>
    </recommendedName>
</protein>
<evidence type="ECO:0000256" key="1">
    <source>
        <dbReference type="ARBA" id="ARBA00022679"/>
    </source>
</evidence>
<dbReference type="AlphaFoldDB" id="A0A7R9ZSH7"/>
<feature type="compositionally biased region" description="Basic and acidic residues" evidence="2">
    <location>
        <begin position="172"/>
        <end position="184"/>
    </location>
</feature>
<dbReference type="Pfam" id="PF08242">
    <property type="entry name" value="Methyltransf_12"/>
    <property type="match status" value="1"/>
</dbReference>
<dbReference type="PANTHER" id="PTHR43861">
    <property type="entry name" value="TRANS-ACONITATE 2-METHYLTRANSFERASE-RELATED"/>
    <property type="match status" value="1"/>
</dbReference>
<keyword evidence="1" id="KW-0808">Transferase</keyword>
<dbReference type="Gene3D" id="3.40.50.150">
    <property type="entry name" value="Vaccinia Virus protein VP39"/>
    <property type="match status" value="1"/>
</dbReference>
<dbReference type="PANTHER" id="PTHR43861:SF3">
    <property type="entry name" value="PUTATIVE (AFU_ORTHOLOGUE AFUA_2G14390)-RELATED"/>
    <property type="match status" value="1"/>
</dbReference>
<proteinExistence type="predicted"/>
<feature type="region of interest" description="Disordered" evidence="2">
    <location>
        <begin position="164"/>
        <end position="188"/>
    </location>
</feature>
<dbReference type="GO" id="GO:0016740">
    <property type="term" value="F:transferase activity"/>
    <property type="evidence" value="ECO:0007669"/>
    <property type="project" value="UniProtKB-KW"/>
</dbReference>
<name>A0A7R9ZSH7_9STRA</name>
<dbReference type="InterPro" id="IPR029063">
    <property type="entry name" value="SAM-dependent_MTases_sf"/>
</dbReference>